<dbReference type="CDD" id="cd01042">
    <property type="entry name" value="DMQH"/>
    <property type="match status" value="1"/>
</dbReference>
<feature type="binding site" evidence="8">
    <location>
        <position position="54"/>
    </location>
    <ligand>
        <name>Fe cation</name>
        <dbReference type="ChEBI" id="CHEBI:24875"/>
        <label>2</label>
    </ligand>
</feature>
<dbReference type="InterPro" id="IPR011566">
    <property type="entry name" value="Ubq_synth_Coq7"/>
</dbReference>
<comment type="similarity">
    <text evidence="8">Belongs to the COQ7 family.</text>
</comment>
<name>A0ABU3N897_9SPHN</name>
<evidence type="ECO:0000256" key="8">
    <source>
        <dbReference type="HAMAP-Rule" id="MF_01658"/>
    </source>
</evidence>
<comment type="cofactor">
    <cofactor evidence="8">
        <name>Fe cation</name>
        <dbReference type="ChEBI" id="CHEBI:24875"/>
    </cofactor>
    <text evidence="8">Binds 2 iron ions per subunit.</text>
</comment>
<dbReference type="InterPro" id="IPR009078">
    <property type="entry name" value="Ferritin-like_SF"/>
</dbReference>
<reference evidence="9" key="1">
    <citation type="submission" date="2022-04" db="EMBL/GenBank/DDBJ databases">
        <title>Tomato heritable bacteria conferring resistance against bacterial wilt.</title>
        <authorList>
            <person name="Yin J."/>
        </authorList>
    </citation>
    <scope>NUCLEOTIDE SEQUENCE</scope>
    <source>
        <strain evidence="9">Cra20</strain>
    </source>
</reference>
<feature type="binding site" evidence="8">
    <location>
        <position position="138"/>
    </location>
    <ligand>
        <name>Fe cation</name>
        <dbReference type="ChEBI" id="CHEBI:24875"/>
        <label>1</label>
    </ligand>
</feature>
<feature type="binding site" evidence="8">
    <location>
        <position position="23"/>
    </location>
    <ligand>
        <name>Fe cation</name>
        <dbReference type="ChEBI" id="CHEBI:24875"/>
        <label>1</label>
    </ligand>
</feature>
<comment type="caution">
    <text evidence="9">The sequence shown here is derived from an EMBL/GenBank/DDBJ whole genome shotgun (WGS) entry which is preliminary data.</text>
</comment>
<protein>
    <recommendedName>
        <fullName evidence="8">3-demethoxyubiquinol 3-hydroxylase</fullName>
        <shortName evidence="8">DMQ hydroxylase</shortName>
        <ecNumber evidence="8">1.14.99.60</ecNumber>
    </recommendedName>
    <alternativeName>
        <fullName evidence="8">2-nonaprenyl-3-methyl-6-methoxy-1,4-benzoquinol hydroxylase</fullName>
    </alternativeName>
</protein>
<evidence type="ECO:0000256" key="6">
    <source>
        <dbReference type="ARBA" id="ARBA00023033"/>
    </source>
</evidence>
<feature type="binding site" evidence="8">
    <location>
        <position position="106"/>
    </location>
    <ligand>
        <name>Fe cation</name>
        <dbReference type="ChEBI" id="CHEBI:24875"/>
        <label>2</label>
    </ligand>
</feature>
<proteinExistence type="inferred from homology"/>
<keyword evidence="4 8" id="KW-0560">Oxidoreductase</keyword>
<dbReference type="EC" id="1.14.99.60" evidence="8"/>
<keyword evidence="2 8" id="KW-0831">Ubiquinone biosynthesis</keyword>
<gene>
    <name evidence="8" type="primary">coq7</name>
    <name evidence="9" type="ORF">MZO42_15070</name>
</gene>
<comment type="subcellular location">
    <subcellularLocation>
        <location evidence="8">Cell membrane</location>
        <topology evidence="8">Peripheral membrane protein</topology>
    </subcellularLocation>
</comment>
<keyword evidence="5 8" id="KW-0408">Iron</keyword>
<keyword evidence="7 8" id="KW-0472">Membrane</keyword>
<dbReference type="SUPFAM" id="SSF47240">
    <property type="entry name" value="Ferritin-like"/>
    <property type="match status" value="1"/>
</dbReference>
<keyword evidence="3 8" id="KW-0479">Metal-binding</keyword>
<comment type="catalytic activity">
    <reaction evidence="8">
        <text>a 5-methoxy-2-methyl-3-(all-trans-polyprenyl)benzene-1,4-diol + AH2 + O2 = a 3-demethylubiquinol + A + H2O</text>
        <dbReference type="Rhea" id="RHEA:50908"/>
        <dbReference type="Rhea" id="RHEA-COMP:10859"/>
        <dbReference type="Rhea" id="RHEA-COMP:10914"/>
        <dbReference type="ChEBI" id="CHEBI:13193"/>
        <dbReference type="ChEBI" id="CHEBI:15377"/>
        <dbReference type="ChEBI" id="CHEBI:15379"/>
        <dbReference type="ChEBI" id="CHEBI:17499"/>
        <dbReference type="ChEBI" id="CHEBI:84167"/>
        <dbReference type="ChEBI" id="CHEBI:84422"/>
        <dbReference type="EC" id="1.14.99.60"/>
    </reaction>
</comment>
<evidence type="ECO:0000256" key="5">
    <source>
        <dbReference type="ARBA" id="ARBA00023004"/>
    </source>
</evidence>
<dbReference type="Pfam" id="PF03232">
    <property type="entry name" value="COQ7"/>
    <property type="match status" value="1"/>
</dbReference>
<dbReference type="EMBL" id="JALMLT010000004">
    <property type="protein sequence ID" value="MDT8760022.1"/>
    <property type="molecule type" value="Genomic_DNA"/>
</dbReference>
<sequence length="177" mass="19119">MSWKPGDRREGTDAMIRVDQAGEYGATRIYAGQLAVMGDRTPAARMINGMANQEERHRAFFDAMIARRGVRPTALQPFWNVAGFALGAATAAIGPAAAMACTAAVETEIDIHYQRQLAELGDDDPELSHAVAEFRDEELEHRDTALAHGAETAPGYPLLSGLIRLGCRAAIAISKRI</sequence>
<keyword evidence="8" id="KW-1003">Cell membrane</keyword>
<dbReference type="HAMAP" id="MF_01658">
    <property type="entry name" value="COQ7"/>
    <property type="match status" value="1"/>
</dbReference>
<evidence type="ECO:0000256" key="7">
    <source>
        <dbReference type="ARBA" id="ARBA00023136"/>
    </source>
</evidence>
<evidence type="ECO:0000256" key="2">
    <source>
        <dbReference type="ARBA" id="ARBA00022688"/>
    </source>
</evidence>
<feature type="binding site" evidence="8">
    <location>
        <position position="54"/>
    </location>
    <ligand>
        <name>Fe cation</name>
        <dbReference type="ChEBI" id="CHEBI:24875"/>
        <label>1</label>
    </ligand>
</feature>
<dbReference type="PANTHER" id="PTHR11237:SF4">
    <property type="entry name" value="5-DEMETHOXYUBIQUINONE HYDROXYLASE, MITOCHONDRIAL"/>
    <property type="match status" value="1"/>
</dbReference>
<feature type="binding site" evidence="8">
    <location>
        <position position="57"/>
    </location>
    <ligand>
        <name>Fe cation</name>
        <dbReference type="ChEBI" id="CHEBI:24875"/>
        <label>1</label>
    </ligand>
</feature>
<evidence type="ECO:0000256" key="4">
    <source>
        <dbReference type="ARBA" id="ARBA00023002"/>
    </source>
</evidence>
<organism evidence="9">
    <name type="scientific">Sphingomonas psychrotolerans</name>
    <dbReference type="NCBI Taxonomy" id="1327635"/>
    <lineage>
        <taxon>Bacteria</taxon>
        <taxon>Pseudomonadati</taxon>
        <taxon>Pseudomonadota</taxon>
        <taxon>Alphaproteobacteria</taxon>
        <taxon>Sphingomonadales</taxon>
        <taxon>Sphingomonadaceae</taxon>
        <taxon>Sphingomonas</taxon>
    </lineage>
</organism>
<feature type="binding site" evidence="8">
    <location>
        <position position="138"/>
    </location>
    <ligand>
        <name>Fe cation</name>
        <dbReference type="ChEBI" id="CHEBI:24875"/>
        <label>2</label>
    </ligand>
</feature>
<dbReference type="PANTHER" id="PTHR11237">
    <property type="entry name" value="COENZYME Q10 BIOSYNTHESIS PROTEIN 7"/>
    <property type="match status" value="1"/>
</dbReference>
<accession>A0ABU3N897</accession>
<evidence type="ECO:0000256" key="3">
    <source>
        <dbReference type="ARBA" id="ARBA00022723"/>
    </source>
</evidence>
<keyword evidence="6 8" id="KW-0503">Monooxygenase</keyword>
<feature type="binding site" evidence="8">
    <location>
        <position position="141"/>
    </location>
    <ligand>
        <name>Fe cation</name>
        <dbReference type="ChEBI" id="CHEBI:24875"/>
        <label>2</label>
    </ligand>
</feature>
<comment type="pathway">
    <text evidence="1 8">Cofactor biosynthesis; ubiquinone biosynthesis.</text>
</comment>
<evidence type="ECO:0000313" key="9">
    <source>
        <dbReference type="EMBL" id="MDT8760022.1"/>
    </source>
</evidence>
<comment type="function">
    <text evidence="8">Catalyzes the hydroxylation of 2-nonaprenyl-3-methyl-6-methoxy-1,4-benzoquinol during ubiquinone biosynthesis.</text>
</comment>
<evidence type="ECO:0000256" key="1">
    <source>
        <dbReference type="ARBA" id="ARBA00004749"/>
    </source>
</evidence>